<evidence type="ECO:0000313" key="2">
    <source>
        <dbReference type="Proteomes" id="UP000257131"/>
    </source>
</evidence>
<dbReference type="Proteomes" id="UP000257131">
    <property type="component" value="Unassembled WGS sequence"/>
</dbReference>
<dbReference type="OrthoDB" id="7203640at2"/>
<sequence>MSAGATWGVIATIKAPDAAILRFAAHHLALGTHRLYLYLDADAPEAEARLAAHPKVRVVRTDDAWWAKRKGRPEKHQSRQFVNARHALNRRAECDWLAHIDVDEFLWPEGDIGARLSALPADCLTARVRPIEALADPAGGPPVHFKAAPADRAARQAAAERIYGPWAAHLPGGFLSHVQGKLFVRPGHGLKLKIHNAFAGETENPGLRELSDVRLCHLHAPSWEAFRAHYRYRLAQGSYRVELRPQARGALNLHTLFRRIEAEEGEAGLRALFEAVAVAHPPLLARLEAEGLLHRCDLGLEAARRRHFPD</sequence>
<keyword evidence="2" id="KW-1185">Reference proteome</keyword>
<gene>
    <name evidence="1" type="ORF">DRV84_10895</name>
</gene>
<name>A0A3D9BQX7_9RHOB</name>
<reference evidence="1 2" key="1">
    <citation type="journal article" date="2017" name="Int. J. Syst. Evol. Microbiol.">
        <title>Rhodosalinus sediminis gen. nov., sp. nov., isolated from marine saltern.</title>
        <authorList>
            <person name="Guo L.Y."/>
            <person name="Ling S.K."/>
            <person name="Li C.M."/>
            <person name="Chen G.J."/>
            <person name="Du Z.J."/>
        </authorList>
    </citation>
    <scope>NUCLEOTIDE SEQUENCE [LARGE SCALE GENOMIC DNA]</scope>
    <source>
        <strain evidence="1 2">WDN1C137</strain>
    </source>
</reference>
<accession>A0A3D9BQX7</accession>
<dbReference type="GO" id="GO:0016740">
    <property type="term" value="F:transferase activity"/>
    <property type="evidence" value="ECO:0007669"/>
    <property type="project" value="UniProtKB-KW"/>
</dbReference>
<dbReference type="RefSeq" id="WP_115980447.1">
    <property type="nucleotide sequence ID" value="NZ_QOHR01000015.1"/>
</dbReference>
<organism evidence="1 2">
    <name type="scientific">Rhodosalinus sediminis</name>
    <dbReference type="NCBI Taxonomy" id="1940533"/>
    <lineage>
        <taxon>Bacteria</taxon>
        <taxon>Pseudomonadati</taxon>
        <taxon>Pseudomonadota</taxon>
        <taxon>Alphaproteobacteria</taxon>
        <taxon>Rhodobacterales</taxon>
        <taxon>Paracoccaceae</taxon>
        <taxon>Rhodosalinus</taxon>
    </lineage>
</organism>
<keyword evidence="1" id="KW-0808">Transferase</keyword>
<dbReference type="Pfam" id="PF13704">
    <property type="entry name" value="Glyco_tranf_2_4"/>
    <property type="match status" value="1"/>
</dbReference>
<comment type="caution">
    <text evidence="1">The sequence shown here is derived from an EMBL/GenBank/DDBJ whole genome shotgun (WGS) entry which is preliminary data.</text>
</comment>
<protein>
    <submittedName>
        <fullName evidence="1">Glycosyltransferase family 2 protein</fullName>
    </submittedName>
</protein>
<evidence type="ECO:0000313" key="1">
    <source>
        <dbReference type="EMBL" id="REC55925.1"/>
    </source>
</evidence>
<dbReference type="EMBL" id="QOHR01000015">
    <property type="protein sequence ID" value="REC55925.1"/>
    <property type="molecule type" value="Genomic_DNA"/>
</dbReference>
<dbReference type="AlphaFoldDB" id="A0A3D9BQX7"/>
<proteinExistence type="predicted"/>